<accession>A0A4P6Q8D6</accession>
<dbReference type="EMBL" id="CP036455">
    <property type="protein sequence ID" value="QBI55469.1"/>
    <property type="molecule type" value="Genomic_DNA"/>
</dbReference>
<sequence length="76" mass="8348">MESERFKPFSYEELVARDKANLDITWLHDPGLDEVEDLAPPEVIAAEIVEDLQAALDEFAAIAESLNGQDADTTGT</sequence>
<dbReference type="Proteomes" id="UP000292235">
    <property type="component" value="Chromosome"/>
</dbReference>
<dbReference type="KEGG" id="strr:EKD16_18525"/>
<keyword evidence="2" id="KW-1185">Reference proteome</keyword>
<reference evidence="1 2" key="1">
    <citation type="submission" date="2019-02" db="EMBL/GenBank/DDBJ databases">
        <authorList>
            <person name="Khodamoradi S."/>
            <person name="Hahnke R.L."/>
            <person name="Kaempfer P."/>
            <person name="Schumann P."/>
            <person name="Rohde M."/>
            <person name="Steinert M."/>
            <person name="Luzhetskyy A."/>
            <person name="Wink J."/>
            <person name="Ruckert C."/>
        </authorList>
    </citation>
    <scope>NUCLEOTIDE SEQUENCE [LARGE SCALE GENOMIC DNA]</scope>
    <source>
        <strain evidence="1 2">M2</strain>
    </source>
</reference>
<gene>
    <name evidence="1" type="ORF">EKD16_18525</name>
</gene>
<name>A0A4P6Q8D6_9ACTN</name>
<organism evidence="1 2">
    <name type="scientific">Streptomonospora litoralis</name>
    <dbReference type="NCBI Taxonomy" id="2498135"/>
    <lineage>
        <taxon>Bacteria</taxon>
        <taxon>Bacillati</taxon>
        <taxon>Actinomycetota</taxon>
        <taxon>Actinomycetes</taxon>
        <taxon>Streptosporangiales</taxon>
        <taxon>Nocardiopsidaceae</taxon>
        <taxon>Streptomonospora</taxon>
    </lineage>
</organism>
<evidence type="ECO:0000313" key="1">
    <source>
        <dbReference type="EMBL" id="QBI55469.1"/>
    </source>
</evidence>
<protein>
    <submittedName>
        <fullName evidence="1">Uncharacterized protein</fullName>
    </submittedName>
</protein>
<proteinExistence type="predicted"/>
<dbReference type="RefSeq" id="WP_207391341.1">
    <property type="nucleotide sequence ID" value="NZ_CP036455.1"/>
</dbReference>
<evidence type="ECO:0000313" key="2">
    <source>
        <dbReference type="Proteomes" id="UP000292235"/>
    </source>
</evidence>
<dbReference type="AlphaFoldDB" id="A0A4P6Q8D6"/>